<evidence type="ECO:0008006" key="5">
    <source>
        <dbReference type="Google" id="ProtNLM"/>
    </source>
</evidence>
<sequence>MQRIILLAAFGMLTTTTLGLAQDRDRGPVLRNGEIVIPSERVLEREAVTQPRNEFSTDDATATRQMEQQSRRIDREVEKGICTDC</sequence>
<evidence type="ECO:0000313" key="4">
    <source>
        <dbReference type="Proteomes" id="UP000321085"/>
    </source>
</evidence>
<feature type="region of interest" description="Disordered" evidence="1">
    <location>
        <begin position="49"/>
        <end position="74"/>
    </location>
</feature>
<evidence type="ECO:0000256" key="2">
    <source>
        <dbReference type="SAM" id="SignalP"/>
    </source>
</evidence>
<organism evidence="3 4">
    <name type="scientific">Microvirga aerophila</name>
    <dbReference type="NCBI Taxonomy" id="670291"/>
    <lineage>
        <taxon>Bacteria</taxon>
        <taxon>Pseudomonadati</taxon>
        <taxon>Pseudomonadota</taxon>
        <taxon>Alphaproteobacteria</taxon>
        <taxon>Hyphomicrobiales</taxon>
        <taxon>Methylobacteriaceae</taxon>
        <taxon>Microvirga</taxon>
    </lineage>
</organism>
<accession>A0A512C0I0</accession>
<feature type="chain" id="PRO_5022145071" description="Secreted protein" evidence="2">
    <location>
        <begin position="22"/>
        <end position="85"/>
    </location>
</feature>
<evidence type="ECO:0000313" key="3">
    <source>
        <dbReference type="EMBL" id="GEO17724.1"/>
    </source>
</evidence>
<proteinExistence type="predicted"/>
<keyword evidence="2" id="KW-0732">Signal</keyword>
<feature type="compositionally biased region" description="Polar residues" evidence="1">
    <location>
        <begin position="50"/>
        <end position="68"/>
    </location>
</feature>
<feature type="signal peptide" evidence="2">
    <location>
        <begin position="1"/>
        <end position="21"/>
    </location>
</feature>
<gene>
    <name evidence="3" type="ORF">MAE02_54200</name>
</gene>
<keyword evidence="4" id="KW-1185">Reference proteome</keyword>
<protein>
    <recommendedName>
        <fullName evidence="5">Secreted protein</fullName>
    </recommendedName>
</protein>
<dbReference type="AlphaFoldDB" id="A0A512C0I0"/>
<dbReference type="Proteomes" id="UP000321085">
    <property type="component" value="Unassembled WGS sequence"/>
</dbReference>
<evidence type="ECO:0000256" key="1">
    <source>
        <dbReference type="SAM" id="MobiDB-lite"/>
    </source>
</evidence>
<reference evidence="3 4" key="1">
    <citation type="submission" date="2019-07" db="EMBL/GenBank/DDBJ databases">
        <title>Whole genome shotgun sequence of Microvirga aerophila NBRC 106136.</title>
        <authorList>
            <person name="Hosoyama A."/>
            <person name="Uohara A."/>
            <person name="Ohji S."/>
            <person name="Ichikawa N."/>
        </authorList>
    </citation>
    <scope>NUCLEOTIDE SEQUENCE [LARGE SCALE GENOMIC DNA]</scope>
    <source>
        <strain evidence="3 4">NBRC 106136</strain>
    </source>
</reference>
<name>A0A512C0I0_9HYPH</name>
<comment type="caution">
    <text evidence="3">The sequence shown here is derived from an EMBL/GenBank/DDBJ whole genome shotgun (WGS) entry which is preliminary data.</text>
</comment>
<dbReference type="EMBL" id="BJYU01000120">
    <property type="protein sequence ID" value="GEO17724.1"/>
    <property type="molecule type" value="Genomic_DNA"/>
</dbReference>
<dbReference type="RefSeq" id="WP_147022605.1">
    <property type="nucleotide sequence ID" value="NZ_BJYU01000120.1"/>
</dbReference>